<organism evidence="3">
    <name type="scientific">Granulicella tundricola (strain ATCC BAA-1859 / DSM 23138 / MP5ACTX9)</name>
    <dbReference type="NCBI Taxonomy" id="1198114"/>
    <lineage>
        <taxon>Bacteria</taxon>
        <taxon>Pseudomonadati</taxon>
        <taxon>Acidobacteriota</taxon>
        <taxon>Terriglobia</taxon>
        <taxon>Terriglobales</taxon>
        <taxon>Acidobacteriaceae</taxon>
        <taxon>Granulicella</taxon>
    </lineage>
</organism>
<keyword evidence="3" id="KW-1185">Reference proteome</keyword>
<reference evidence="3" key="1">
    <citation type="submission" date="2011-01" db="EMBL/GenBank/DDBJ databases">
        <title>Complete sequence of chromosome of Acidobacterium sp. MP5ACTX9.</title>
        <authorList>
            <consortium name="US DOE Joint Genome Institute"/>
            <person name="Lucas S."/>
            <person name="Copeland A."/>
            <person name="Lapidus A."/>
            <person name="Cheng J.-F."/>
            <person name="Goodwin L."/>
            <person name="Pitluck S."/>
            <person name="Teshima H."/>
            <person name="Detter J.C."/>
            <person name="Han C."/>
            <person name="Tapia R."/>
            <person name="Land M."/>
            <person name="Hauser L."/>
            <person name="Kyrpides N."/>
            <person name="Ivanova N."/>
            <person name="Ovchinnikova G."/>
            <person name="Pagani I."/>
            <person name="Rawat S.R."/>
            <person name="Mannisto M."/>
            <person name="Haggblom M.M."/>
            <person name="Woyke T."/>
        </authorList>
    </citation>
    <scope>NUCLEOTIDE SEQUENCE [LARGE SCALE GENOMIC DNA]</scope>
    <source>
        <strain evidence="3">MP5ACTX9</strain>
    </source>
</reference>
<keyword evidence="1" id="KW-0472">Membrane</keyword>
<dbReference type="KEGG" id="acm:AciX9_0144"/>
<protein>
    <recommendedName>
        <fullName evidence="4">SGNH/GDSL hydrolase family protein</fullName>
    </recommendedName>
</protein>
<dbReference type="AlphaFoldDB" id="E8X527"/>
<sequence>MIGTNRQNMTSEDGEGLGKIEPRVPMRMGRYIALLGFSAIVLYLLPFVINKMPGYDRRFGTFFGPLLDYGYSANDVNADIVVFGDSSAVFGFDPVQVGNALNLKVINLPNTLGSLAVTQDDVLRGYLKHNKAPRLIVFYFAPWDLDFNAGKPKENLFEGEDILLRTAPASEIITYFRHYPLHLLNYPLEFYSSVVQNSLVTFAHHTSGQAQIVARHGHADVPAHAPSLSEDCSLPTALTNPVGSDTVDRFINSYRSQATQTWLYISPIPNCRNAQLITNRSYRGDLTSSPAALDPTFFALDYTHVRAPGVPQSSEIFTQALTKALKSEPLSH</sequence>
<proteinExistence type="predicted"/>
<keyword evidence="1" id="KW-1133">Transmembrane helix</keyword>
<feature type="transmembrane region" description="Helical" evidence="1">
    <location>
        <begin position="31"/>
        <end position="49"/>
    </location>
</feature>
<evidence type="ECO:0000313" key="3">
    <source>
        <dbReference type="Proteomes" id="UP000000343"/>
    </source>
</evidence>
<gene>
    <name evidence="2" type="ordered locus">AciX9_0144</name>
</gene>
<name>E8X527_GRATM</name>
<dbReference type="STRING" id="1198114.AciX9_0144"/>
<dbReference type="HOGENOM" id="CLU_836166_0_0_0"/>
<dbReference type="EMBL" id="CP002480">
    <property type="protein sequence ID" value="ADW67219.1"/>
    <property type="molecule type" value="Genomic_DNA"/>
</dbReference>
<accession>E8X527</accession>
<keyword evidence="1" id="KW-0812">Transmembrane</keyword>
<dbReference type="PaxDb" id="1198114-AciX9_0144"/>
<evidence type="ECO:0000256" key="1">
    <source>
        <dbReference type="SAM" id="Phobius"/>
    </source>
</evidence>
<evidence type="ECO:0008006" key="4">
    <source>
        <dbReference type="Google" id="ProtNLM"/>
    </source>
</evidence>
<dbReference type="Proteomes" id="UP000000343">
    <property type="component" value="Chromosome"/>
</dbReference>
<evidence type="ECO:0000313" key="2">
    <source>
        <dbReference type="EMBL" id="ADW67219.1"/>
    </source>
</evidence>